<dbReference type="SUPFAM" id="SSF52151">
    <property type="entry name" value="FabD/lysophospholipase-like"/>
    <property type="match status" value="1"/>
</dbReference>
<dbReference type="Gene3D" id="3.40.366.10">
    <property type="entry name" value="Malonyl-Coenzyme A Acyl Carrier Protein, domain 2"/>
    <property type="match status" value="1"/>
</dbReference>
<dbReference type="SMART" id="SM00822">
    <property type="entry name" value="PKS_KR"/>
    <property type="match status" value="1"/>
</dbReference>
<keyword evidence="1" id="KW-0596">Phosphopantetheine</keyword>
<dbReference type="Pfam" id="PF00109">
    <property type="entry name" value="ketoacyl-synt"/>
    <property type="match status" value="1"/>
</dbReference>
<dbReference type="GO" id="GO:0004312">
    <property type="term" value="F:fatty acid synthase activity"/>
    <property type="evidence" value="ECO:0007669"/>
    <property type="project" value="TreeGrafter"/>
</dbReference>
<dbReference type="Pfam" id="PF00550">
    <property type="entry name" value="PP-binding"/>
    <property type="match status" value="1"/>
</dbReference>
<dbReference type="PROSITE" id="PS52004">
    <property type="entry name" value="KS3_2"/>
    <property type="match status" value="1"/>
</dbReference>
<feature type="domain" description="Ketosynthase family 3 (KS3)" evidence="8">
    <location>
        <begin position="12"/>
        <end position="446"/>
    </location>
</feature>
<keyword evidence="5" id="KW-0560">Oxidoreductase</keyword>
<dbReference type="SMART" id="SM00826">
    <property type="entry name" value="PKS_DH"/>
    <property type="match status" value="1"/>
</dbReference>
<dbReference type="GO" id="GO:0006633">
    <property type="term" value="P:fatty acid biosynthetic process"/>
    <property type="evidence" value="ECO:0007669"/>
    <property type="project" value="InterPro"/>
</dbReference>
<dbReference type="InterPro" id="IPR020841">
    <property type="entry name" value="PKS_Beta-ketoAc_synthase_dom"/>
</dbReference>
<dbReference type="GO" id="GO:0044550">
    <property type="term" value="P:secondary metabolite biosynthetic process"/>
    <property type="evidence" value="ECO:0007669"/>
    <property type="project" value="UniProtKB-ARBA"/>
</dbReference>
<dbReference type="InterPro" id="IPR049551">
    <property type="entry name" value="PKS_DH_C"/>
</dbReference>
<evidence type="ECO:0000256" key="7">
    <source>
        <dbReference type="PROSITE-ProRule" id="PRU01363"/>
    </source>
</evidence>
<comment type="caution">
    <text evidence="10">The sequence shown here is derived from an EMBL/GenBank/DDBJ whole genome shotgun (WGS) entry which is preliminary data.</text>
</comment>
<dbReference type="Pfam" id="PF16197">
    <property type="entry name" value="KAsynt_C_assoc"/>
    <property type="match status" value="1"/>
</dbReference>
<dbReference type="SUPFAM" id="SSF55048">
    <property type="entry name" value="Probable ACP-binding domain of malonyl-CoA ACP transacylase"/>
    <property type="match status" value="1"/>
</dbReference>
<evidence type="ECO:0000259" key="9">
    <source>
        <dbReference type="PROSITE" id="PS52019"/>
    </source>
</evidence>
<dbReference type="InterPro" id="IPR050091">
    <property type="entry name" value="PKS_NRPS_Biosynth_Enz"/>
</dbReference>
<evidence type="ECO:0000313" key="11">
    <source>
        <dbReference type="Proteomes" id="UP000319257"/>
    </source>
</evidence>
<dbReference type="SUPFAM" id="SSF53901">
    <property type="entry name" value="Thiolase-like"/>
    <property type="match status" value="1"/>
</dbReference>
<feature type="region of interest" description="N-terminal hotdog fold" evidence="7">
    <location>
        <begin position="948"/>
        <end position="1091"/>
    </location>
</feature>
<dbReference type="Pfam" id="PF08659">
    <property type="entry name" value="KR"/>
    <property type="match status" value="1"/>
</dbReference>
<feature type="region of interest" description="C-terminal hotdog fold" evidence="7">
    <location>
        <begin position="1106"/>
        <end position="1254"/>
    </location>
</feature>
<dbReference type="CDD" id="cd02440">
    <property type="entry name" value="AdoMet_MTases"/>
    <property type="match status" value="1"/>
</dbReference>
<dbReference type="InterPro" id="IPR032821">
    <property type="entry name" value="PKS_assoc"/>
</dbReference>
<dbReference type="InterPro" id="IPR049900">
    <property type="entry name" value="PKS_mFAS_DH"/>
</dbReference>
<dbReference type="STRING" id="1093900.A0A507BAF7"/>
<dbReference type="SUPFAM" id="SSF53335">
    <property type="entry name" value="S-adenosyl-L-methionine-dependent methyltransferases"/>
    <property type="match status" value="1"/>
</dbReference>
<keyword evidence="2" id="KW-0597">Phosphoprotein</keyword>
<dbReference type="CDD" id="cd00833">
    <property type="entry name" value="PKS"/>
    <property type="match status" value="1"/>
</dbReference>
<dbReference type="GeneID" id="41973488"/>
<dbReference type="SUPFAM" id="SSF47336">
    <property type="entry name" value="ACP-like"/>
    <property type="match status" value="1"/>
</dbReference>
<evidence type="ECO:0000313" key="10">
    <source>
        <dbReference type="EMBL" id="TPX13570.1"/>
    </source>
</evidence>
<dbReference type="InterPro" id="IPR009081">
    <property type="entry name" value="PP-bd_ACP"/>
</dbReference>
<keyword evidence="6" id="KW-0511">Multifunctional enzyme</keyword>
<dbReference type="SUPFAM" id="SSF51735">
    <property type="entry name" value="NAD(P)-binding Rossmann-fold domains"/>
    <property type="match status" value="3"/>
</dbReference>
<sequence>MGSQGFEGPYGREPIAIIGSSCRLPGGASSPSRLWDLLLEPKDLVQEVPSSRFNIKAFYHPDSQHHGSSNVQHAYLIDHDPRVFDRDFFAMNPKEAESLDPQQRMLLETVYEGLESAGYSIQQLRGSPTAVFVGVMLVDMQFISSRGLDTLPQYDITGTARSILANRVSYFYDWNGPSVAVDTGCSSSLVALDQAVQTLRNGDSTMAVAAGTNLILDPYPFIAATSLNMLSPNGRSCMWDIRADGYTRGDGFSVVVLKTLSQAIADNDHIECIVRETGVNQDGRTPGITMPSATAQASLIRSTYAKCGLDVSRKCDRPQFFECHGTGTPTGDPLEAEAIQSVFFPGNKRQGNDELLVGSIKTIVGHTEGSAGLAGVIKASLAVQHGKIPANLHFEELNPKIQPFYGHLRVPTTTLPWPDLPEGAPRRVSVNSFGFGGTNSHAIIESWDGPGSKHYTSSKSIGGGLFVLSAGSGQSLSKTALVLAEYLRQHPETDLSALALTLFRRGSFPFRAAFSATTVTQLIDKLERSAEELSTSSRIPMLPDSLPPRILGVFTGQGAQWATMGKGLYEASDIFRHSLDQMQSSLDSLPKADRPGWSLVEELLAPKDTSRLGTAAISQPLCTALQVSLVNVLHAAGIEFAAVVGHSSGEIGAAYAAGYLDSKDAIRIAYYRGVYSSLAKSSNGQRGKMMAVGMSLEEATIFCSEFKGRLAVAASNSATSCTLAGDAEIVEEAQLRLQGSTFARVLAVDTAYHSNHMVPCAIPYLEAMRRCGVKVQKGPRRCQWYSSVWGFDGVARSFEDDHVLLTDQYWVDNMTKPVFFNQAIHRAVSEEHCFDIAFEVGPHPALKGPASETIDALAGTSLPYTGVLNRGKSAVETFADALGLVWKLFPSACPIVRFEDLNKAYFSDLPKRPVVLKGLPTYSWDHDNILWKEPRASRVLRTRVDPRHELLGHAINHGEGDTREVHWRQVLKVNELAWLRGHRIQGEVLVPASAFLSMAYEAAVRLADDQHTIQLIELHDIDFVRALRLEEDSTGVEVLFTAGVIGRTKGYLELQIACYSSSVDAQGQFDNSKAGVSSHFRARARLFLGDAREHTLPARVAPLLPMDALDMEQFYSGLSEIGFNYSGHFQASKIVRRLDQAEVTVAVPPDNSKLRACMHPSRVDTAFQGLFAGFSFPGDGRLYTTYLPTHIDCVRISMQPSESQSPYFHADCLVTWGDATSLIGNVDLFDPRDSHTEVQMRGVRLTAVGQHKDRWLYATETWIRDAASGIEPGDRAKLSEEDTSLGEILMRTAYCYYRQLRREVNRLELDQLGKYQHHMMTWILDHLFPQIESGNHPDIRPGCGWENDTMDILYEMGSKYLAVGNIDMQLLHAVGQKLPDIVRGTIPPLQILMRDGMVERLYVEGLGVEAVNRDIGALAKQIACRYPRMRILEVGAGTGGATRSILHTIGDHYASYTYTDISVGFFEKARDLFKDSTKATFKTLNIENDPAAQGFVNGAYDMVVASNVLHATHKLEETLQHCRQLLRPGGYLLLVEITSDNLPMQLYMSILPGWFLGIEDGRVWAPTVGVDRWDSLLKSTGFSGVETVSTPSFCSVIMSRATDDNVRILQEPLKVASSQLPNIGEVLIVGDGNSDLACKTRDLLRATISSPIAIHPNLEGIRISTTTAVLCLCDLSSPIFADMSEARFKSLQGVIQNADIVLWVTHGSTSGKKPEAAITVGLGRTALVERSDLRLQFLDVDDPNSVDPSLLATLFLRLSCIGQSRWDNVQWTHEPELALQNGALYFPRVLSLESVNRRTAARNRQVSQVAEVGTSGTAVALSKHGAIEIDSVPLGKIEVAKIRVCVTASSFHPLTDDGNVATYLCMGRDVRSKDKVLALADDNKSLVDVFQADVVHSWAATGDIDADETDASQLSYLLGRALAMHILRDSAAPLWIHGAPNDLAQSIDLVAQEQRLAVLQTTSEDDDTSGRTFIHPYASNPTLQSLIPKGLRTFITFKHPINDDLNESIVRILSRTTAIKKLKVPSLLELNREDQVQHFKQCFQKEQLISTADAQIFPIDSVPSTEATSTVLPTAVVSWTGPKAITALARPLQHQGLLSADKTYILFGMGGDMGISVCKWMVENGAQNVVLVSRTPKVPPGVIEYMAQRGAHVRVMAVDITNREVLRAACADVQATMPPVGGVINGAMVLRDRMFVNMSLADFSAVLAPKLRGTQHLDEIFGEMEYPDLEFFIALSSTMTVVGNIGQSAYNAANLSMTSLIRQRRRRGLAGSVVVLAVMSGFGYVFRANADQVSTLQETGFARAVRESETELHEMLAEAIVCGRPDSGQPPELITGLETTFEVPRRRDLRLACYFAEQDNSNSQQTGAKTHESKSTNVETRLAEAKEPSECLAVLEQSFCETLGKVLDIDPEHMDRSMPVANLGIDSLVAVRIREWFLDQIGVDVSVLKILSTSYSLSRLCEDVLVDWRKLRKEPEMETKTNGLSSNGETHMDWERELARLQDEVQGLVPQDIDSRVTPRQSGGLRIVLTGATGFIGTNLLRCLIADPRVEEVHCLAIRSRPVKVQNAKVYQYQGDLGKALLGLSMDDFARFSQTADIIIHLGADVNLLKSYDALRDANLGSTQFLLAMATPRRIPVHYISSSAVALLQKDSAELAETSVSVFSPPPDAESQLRTGFGYATCKWMAEMLLERGSGDVPATVHRFVNIMGTEAPEEHYLVALDRYCTRMRAVPLLDPERWQGQLDIMDIDELTPAFASTVLEQIERPFAIHNYCSGGKYGMADLEEMYREKLGSDVEVWPLNKWLRKATEMGMSRGVESSFLDTGYVVRAPSLLPGKS</sequence>
<dbReference type="InterPro" id="IPR036736">
    <property type="entry name" value="ACP-like_sf"/>
</dbReference>
<dbReference type="OrthoDB" id="329835at2759"/>
<dbReference type="InterPro" id="IPR014030">
    <property type="entry name" value="Ketoacyl_synth_N"/>
</dbReference>
<dbReference type="InterPro" id="IPR036291">
    <property type="entry name" value="NAD(P)-bd_dom_sf"/>
</dbReference>
<dbReference type="Gene3D" id="3.10.129.110">
    <property type="entry name" value="Polyketide synthase dehydratase"/>
    <property type="match status" value="1"/>
</dbReference>
<dbReference type="PANTHER" id="PTHR43775:SF20">
    <property type="entry name" value="HYBRID PKS-NRPS SYNTHETASE APDA"/>
    <property type="match status" value="1"/>
</dbReference>
<dbReference type="RefSeq" id="XP_030995281.1">
    <property type="nucleotide sequence ID" value="XM_031140630.1"/>
</dbReference>
<dbReference type="GO" id="GO:0032259">
    <property type="term" value="P:methylation"/>
    <property type="evidence" value="ECO:0007669"/>
    <property type="project" value="UniProtKB-KW"/>
</dbReference>
<dbReference type="GO" id="GO:0004315">
    <property type="term" value="F:3-oxoacyl-[acyl-carrier-protein] synthase activity"/>
    <property type="evidence" value="ECO:0007669"/>
    <property type="project" value="InterPro"/>
</dbReference>
<dbReference type="Gene3D" id="3.40.50.720">
    <property type="entry name" value="NAD(P)-binding Rossmann-like Domain"/>
    <property type="match status" value="3"/>
</dbReference>
<reference evidence="10 11" key="1">
    <citation type="submission" date="2019-06" db="EMBL/GenBank/DDBJ databases">
        <title>Draft genome sequence of the filamentous fungus Phialemoniopsis curvata isolated from diesel fuel.</title>
        <authorList>
            <person name="Varaljay V.A."/>
            <person name="Lyon W.J."/>
            <person name="Crouch A.L."/>
            <person name="Drake C.E."/>
            <person name="Hollomon J.M."/>
            <person name="Nadeau L.J."/>
            <person name="Nunn H.S."/>
            <person name="Stevenson B.S."/>
            <person name="Bojanowski C.L."/>
            <person name="Crookes-Goodson W.J."/>
        </authorList>
    </citation>
    <scope>NUCLEOTIDE SEQUENCE [LARGE SCALE GENOMIC DNA]</scope>
    <source>
        <strain evidence="10 11">D216</strain>
    </source>
</reference>
<evidence type="ECO:0000256" key="4">
    <source>
        <dbReference type="ARBA" id="ARBA00022679"/>
    </source>
</evidence>
<dbReference type="GO" id="GO:0031177">
    <property type="term" value="F:phosphopantetheine binding"/>
    <property type="evidence" value="ECO:0007669"/>
    <property type="project" value="InterPro"/>
</dbReference>
<organism evidence="10 11">
    <name type="scientific">Thyridium curvatum</name>
    <dbReference type="NCBI Taxonomy" id="1093900"/>
    <lineage>
        <taxon>Eukaryota</taxon>
        <taxon>Fungi</taxon>
        <taxon>Dikarya</taxon>
        <taxon>Ascomycota</taxon>
        <taxon>Pezizomycotina</taxon>
        <taxon>Sordariomycetes</taxon>
        <taxon>Sordariomycetidae</taxon>
        <taxon>Thyridiales</taxon>
        <taxon>Thyridiaceae</taxon>
        <taxon>Thyridium</taxon>
    </lineage>
</organism>
<dbReference type="SMART" id="SM00823">
    <property type="entry name" value="PKS_PP"/>
    <property type="match status" value="1"/>
</dbReference>
<protein>
    <recommendedName>
        <fullName evidence="12">Polyketide synthase</fullName>
    </recommendedName>
</protein>
<dbReference type="Pfam" id="PF08242">
    <property type="entry name" value="Methyltransf_12"/>
    <property type="match status" value="1"/>
</dbReference>
<dbReference type="InterPro" id="IPR020807">
    <property type="entry name" value="PKS_DH"/>
</dbReference>
<dbReference type="Gene3D" id="1.10.1200.10">
    <property type="entry name" value="ACP-like"/>
    <property type="match status" value="1"/>
</dbReference>
<dbReference type="InterPro" id="IPR020806">
    <property type="entry name" value="PKS_PP-bd"/>
</dbReference>
<gene>
    <name evidence="10" type="ORF">E0L32_006041</name>
</gene>
<dbReference type="EMBL" id="SKBQ01000033">
    <property type="protein sequence ID" value="TPX13570.1"/>
    <property type="molecule type" value="Genomic_DNA"/>
</dbReference>
<dbReference type="InterPro" id="IPR016039">
    <property type="entry name" value="Thiolase-like"/>
</dbReference>
<evidence type="ECO:0000256" key="1">
    <source>
        <dbReference type="ARBA" id="ARBA00022450"/>
    </source>
</evidence>
<accession>A0A507BAF7</accession>
<keyword evidence="11" id="KW-1185">Reference proteome</keyword>
<dbReference type="InterPro" id="IPR018201">
    <property type="entry name" value="Ketoacyl_synth_AS"/>
</dbReference>
<dbReference type="Pfam" id="PF07993">
    <property type="entry name" value="NAD_binding_4"/>
    <property type="match status" value="1"/>
</dbReference>
<dbReference type="Pfam" id="PF14765">
    <property type="entry name" value="PS-DH"/>
    <property type="match status" value="1"/>
</dbReference>
<dbReference type="InterPro" id="IPR001227">
    <property type="entry name" value="Ac_transferase_dom_sf"/>
</dbReference>
<dbReference type="InterPro" id="IPR057326">
    <property type="entry name" value="KR_dom"/>
</dbReference>
<feature type="domain" description="PKS/mFAS DH" evidence="9">
    <location>
        <begin position="948"/>
        <end position="1254"/>
    </location>
</feature>
<name>A0A507BAF7_9PEZI</name>
<dbReference type="InterPro" id="IPR016036">
    <property type="entry name" value="Malonyl_transacylase_ACP-bd"/>
</dbReference>
<dbReference type="InterPro" id="IPR013217">
    <property type="entry name" value="Methyltransf_12"/>
</dbReference>
<dbReference type="Proteomes" id="UP000319257">
    <property type="component" value="Unassembled WGS sequence"/>
</dbReference>
<dbReference type="GO" id="GO:0008168">
    <property type="term" value="F:methyltransferase activity"/>
    <property type="evidence" value="ECO:0007669"/>
    <property type="project" value="UniProtKB-KW"/>
</dbReference>
<dbReference type="SMART" id="SM00825">
    <property type="entry name" value="PKS_KS"/>
    <property type="match status" value="1"/>
</dbReference>
<dbReference type="Pfam" id="PF02801">
    <property type="entry name" value="Ketoacyl-synt_C"/>
    <property type="match status" value="1"/>
</dbReference>
<evidence type="ECO:0000256" key="3">
    <source>
        <dbReference type="ARBA" id="ARBA00022603"/>
    </source>
</evidence>
<dbReference type="PANTHER" id="PTHR43775">
    <property type="entry name" value="FATTY ACID SYNTHASE"/>
    <property type="match status" value="1"/>
</dbReference>
<dbReference type="Gene3D" id="3.40.47.10">
    <property type="match status" value="1"/>
</dbReference>
<keyword evidence="3" id="KW-0489">Methyltransferase</keyword>
<dbReference type="Gene3D" id="3.40.50.150">
    <property type="entry name" value="Vaccinia Virus protein VP39"/>
    <property type="match status" value="1"/>
</dbReference>
<dbReference type="PROSITE" id="PS52019">
    <property type="entry name" value="PKS_MFAS_DH"/>
    <property type="match status" value="1"/>
</dbReference>
<dbReference type="Pfam" id="PF21089">
    <property type="entry name" value="PKS_DH_N"/>
    <property type="match status" value="1"/>
</dbReference>
<evidence type="ECO:0000256" key="5">
    <source>
        <dbReference type="ARBA" id="ARBA00023002"/>
    </source>
</evidence>
<dbReference type="GO" id="GO:0016491">
    <property type="term" value="F:oxidoreductase activity"/>
    <property type="evidence" value="ECO:0007669"/>
    <property type="project" value="UniProtKB-KW"/>
</dbReference>
<dbReference type="InterPro" id="IPR029063">
    <property type="entry name" value="SAM-dependent_MTases_sf"/>
</dbReference>
<dbReference type="InterPro" id="IPR042104">
    <property type="entry name" value="PKS_dehydratase_sf"/>
</dbReference>
<proteinExistence type="predicted"/>
<feature type="active site" description="Proton acceptor; for dehydratase activity" evidence="7">
    <location>
        <position position="982"/>
    </location>
</feature>
<evidence type="ECO:0000256" key="2">
    <source>
        <dbReference type="ARBA" id="ARBA00022553"/>
    </source>
</evidence>
<dbReference type="InterPro" id="IPR013968">
    <property type="entry name" value="PKS_KR"/>
</dbReference>
<dbReference type="Pfam" id="PF00698">
    <property type="entry name" value="Acyl_transf_1"/>
    <property type="match status" value="1"/>
</dbReference>
<evidence type="ECO:0008006" key="12">
    <source>
        <dbReference type="Google" id="ProtNLM"/>
    </source>
</evidence>
<feature type="active site" description="Proton donor; for dehydratase activity" evidence="7">
    <location>
        <position position="1164"/>
    </location>
</feature>
<dbReference type="InterPro" id="IPR049552">
    <property type="entry name" value="PKS_DH_N"/>
</dbReference>
<dbReference type="InParanoid" id="A0A507BAF7"/>
<dbReference type="PROSITE" id="PS00606">
    <property type="entry name" value="KS3_1"/>
    <property type="match status" value="1"/>
</dbReference>
<keyword evidence="4" id="KW-0808">Transferase</keyword>
<evidence type="ECO:0000256" key="6">
    <source>
        <dbReference type="ARBA" id="ARBA00023268"/>
    </source>
</evidence>
<dbReference type="InterPro" id="IPR014031">
    <property type="entry name" value="Ketoacyl_synth_C"/>
</dbReference>
<dbReference type="InterPro" id="IPR013120">
    <property type="entry name" value="FAR_NAD-bd"/>
</dbReference>
<evidence type="ECO:0000259" key="8">
    <source>
        <dbReference type="PROSITE" id="PS52004"/>
    </source>
</evidence>
<dbReference type="SMART" id="SM00827">
    <property type="entry name" value="PKS_AT"/>
    <property type="match status" value="1"/>
</dbReference>
<dbReference type="InterPro" id="IPR016035">
    <property type="entry name" value="Acyl_Trfase/lysoPLipase"/>
</dbReference>
<dbReference type="InterPro" id="IPR014043">
    <property type="entry name" value="Acyl_transferase_dom"/>
</dbReference>